<comment type="catalytic activity">
    <reaction evidence="10">
        <text>L-threonyl-[protein] + ATP = O-phospho-L-threonyl-[protein] + ADP + H(+)</text>
        <dbReference type="Rhea" id="RHEA:46608"/>
        <dbReference type="Rhea" id="RHEA-COMP:11060"/>
        <dbReference type="Rhea" id="RHEA-COMP:11605"/>
        <dbReference type="ChEBI" id="CHEBI:15378"/>
        <dbReference type="ChEBI" id="CHEBI:30013"/>
        <dbReference type="ChEBI" id="CHEBI:30616"/>
        <dbReference type="ChEBI" id="CHEBI:61977"/>
        <dbReference type="ChEBI" id="CHEBI:456216"/>
        <dbReference type="EC" id="2.7.11.1"/>
    </reaction>
</comment>
<dbReference type="InterPro" id="IPR018935">
    <property type="entry name" value="RIO_kinase_CS"/>
</dbReference>
<dbReference type="InterPro" id="IPR000687">
    <property type="entry name" value="RIO_kinase"/>
</dbReference>
<proteinExistence type="inferred from homology"/>
<organism evidence="14 15">
    <name type="scientific">Cardiosporidium cionae</name>
    <dbReference type="NCBI Taxonomy" id="476202"/>
    <lineage>
        <taxon>Eukaryota</taxon>
        <taxon>Sar</taxon>
        <taxon>Alveolata</taxon>
        <taxon>Apicomplexa</taxon>
        <taxon>Aconoidasida</taxon>
        <taxon>Nephromycida</taxon>
        <taxon>Cardiosporidium</taxon>
    </lineage>
</organism>
<keyword evidence="15" id="KW-1185">Reference proteome</keyword>
<evidence type="ECO:0000313" key="15">
    <source>
        <dbReference type="Proteomes" id="UP000823046"/>
    </source>
</evidence>
<accession>A0ABQ7J911</accession>
<dbReference type="Pfam" id="PF01163">
    <property type="entry name" value="RIO1"/>
    <property type="match status" value="2"/>
</dbReference>
<feature type="region of interest" description="Disordered" evidence="12">
    <location>
        <begin position="756"/>
        <end position="783"/>
    </location>
</feature>
<keyword evidence="6" id="KW-0547">Nucleotide-binding</keyword>
<keyword evidence="3" id="KW-0723">Serine/threonine-protein kinase</keyword>
<evidence type="ECO:0000256" key="6">
    <source>
        <dbReference type="ARBA" id="ARBA00022741"/>
    </source>
</evidence>
<evidence type="ECO:0000313" key="14">
    <source>
        <dbReference type="EMBL" id="KAF8820150.1"/>
    </source>
</evidence>
<evidence type="ECO:0000256" key="2">
    <source>
        <dbReference type="ARBA" id="ARBA00012513"/>
    </source>
</evidence>
<dbReference type="SUPFAM" id="SSF56112">
    <property type="entry name" value="Protein kinase-like (PK-like)"/>
    <property type="match status" value="2"/>
</dbReference>
<evidence type="ECO:0000256" key="7">
    <source>
        <dbReference type="ARBA" id="ARBA00022777"/>
    </source>
</evidence>
<dbReference type="InterPro" id="IPR011009">
    <property type="entry name" value="Kinase-like_dom_sf"/>
</dbReference>
<dbReference type="Gene3D" id="3.30.200.20">
    <property type="entry name" value="Phosphorylase Kinase, domain 1"/>
    <property type="match status" value="1"/>
</dbReference>
<keyword evidence="5" id="KW-0479">Metal-binding</keyword>
<dbReference type="InterPro" id="IPR018934">
    <property type="entry name" value="RIO_dom"/>
</dbReference>
<evidence type="ECO:0000256" key="11">
    <source>
        <dbReference type="ARBA" id="ARBA00048679"/>
    </source>
</evidence>
<feature type="region of interest" description="Disordered" evidence="12">
    <location>
        <begin position="585"/>
        <end position="605"/>
    </location>
</feature>
<evidence type="ECO:0000256" key="5">
    <source>
        <dbReference type="ARBA" id="ARBA00022723"/>
    </source>
</evidence>
<dbReference type="InterPro" id="IPR051272">
    <property type="entry name" value="RIO-type_Ser/Thr_kinase"/>
</dbReference>
<protein>
    <recommendedName>
        <fullName evidence="2">non-specific serine/threonine protein kinase</fullName>
        <ecNumber evidence="2">2.7.11.1</ecNumber>
    </recommendedName>
</protein>
<keyword evidence="7" id="KW-0418">Kinase</keyword>
<dbReference type="PANTHER" id="PTHR45723">
    <property type="entry name" value="SERINE/THREONINE-PROTEIN KINASE RIO1"/>
    <property type="match status" value="1"/>
</dbReference>
<keyword evidence="8" id="KW-0067">ATP-binding</keyword>
<evidence type="ECO:0000256" key="8">
    <source>
        <dbReference type="ARBA" id="ARBA00022840"/>
    </source>
</evidence>
<dbReference type="Gene3D" id="1.10.510.10">
    <property type="entry name" value="Transferase(Phosphotransferase) domain 1"/>
    <property type="match status" value="1"/>
</dbReference>
<evidence type="ECO:0000259" key="13">
    <source>
        <dbReference type="SMART" id="SM00090"/>
    </source>
</evidence>
<evidence type="ECO:0000256" key="3">
    <source>
        <dbReference type="ARBA" id="ARBA00022527"/>
    </source>
</evidence>
<dbReference type="Proteomes" id="UP000823046">
    <property type="component" value="Unassembled WGS sequence"/>
</dbReference>
<keyword evidence="9" id="KW-0460">Magnesium</keyword>
<gene>
    <name evidence="14" type="ORF">IE077_004533</name>
</gene>
<keyword evidence="4" id="KW-0808">Transferase</keyword>
<feature type="compositionally biased region" description="Basic residues" evidence="12">
    <location>
        <begin position="765"/>
        <end position="783"/>
    </location>
</feature>
<feature type="domain" description="RIO kinase" evidence="13">
    <location>
        <begin position="7"/>
        <end position="440"/>
    </location>
</feature>
<evidence type="ECO:0000256" key="1">
    <source>
        <dbReference type="ARBA" id="ARBA00009196"/>
    </source>
</evidence>
<dbReference type="EMBL" id="JADAQX010000462">
    <property type="protein sequence ID" value="KAF8820150.1"/>
    <property type="molecule type" value="Genomic_DNA"/>
</dbReference>
<dbReference type="EC" id="2.7.11.1" evidence="2"/>
<reference evidence="14 15" key="1">
    <citation type="journal article" date="2020" name="bioRxiv">
        <title>Metabolic contributions of an alphaproteobacterial endosymbiont in the apicomplexan Cardiosporidium cionae.</title>
        <authorList>
            <person name="Hunter E.S."/>
            <person name="Paight C.J."/>
            <person name="Lane C.E."/>
        </authorList>
    </citation>
    <scope>NUCLEOTIDE SEQUENCE [LARGE SCALE GENOMIC DNA]</scope>
    <source>
        <strain evidence="14">ESH_2018</strain>
    </source>
</reference>
<evidence type="ECO:0000256" key="12">
    <source>
        <dbReference type="SAM" id="MobiDB-lite"/>
    </source>
</evidence>
<comment type="caution">
    <text evidence="14">The sequence shown here is derived from an EMBL/GenBank/DDBJ whole genome shotgun (WGS) entry which is preliminary data.</text>
</comment>
<name>A0ABQ7J911_9APIC</name>
<comment type="similarity">
    <text evidence="1">Belongs to the protein kinase superfamily. RIO-type Ser/Thr kinase family.</text>
</comment>
<comment type="catalytic activity">
    <reaction evidence="11">
        <text>L-seryl-[protein] + ATP = O-phospho-L-seryl-[protein] + ADP + H(+)</text>
        <dbReference type="Rhea" id="RHEA:17989"/>
        <dbReference type="Rhea" id="RHEA-COMP:9863"/>
        <dbReference type="Rhea" id="RHEA-COMP:11604"/>
        <dbReference type="ChEBI" id="CHEBI:15378"/>
        <dbReference type="ChEBI" id="CHEBI:29999"/>
        <dbReference type="ChEBI" id="CHEBI:30616"/>
        <dbReference type="ChEBI" id="CHEBI:83421"/>
        <dbReference type="ChEBI" id="CHEBI:456216"/>
        <dbReference type="EC" id="2.7.11.1"/>
    </reaction>
</comment>
<evidence type="ECO:0000256" key="4">
    <source>
        <dbReference type="ARBA" id="ARBA00022679"/>
    </source>
</evidence>
<evidence type="ECO:0000256" key="10">
    <source>
        <dbReference type="ARBA" id="ARBA00047899"/>
    </source>
</evidence>
<dbReference type="PROSITE" id="PS01245">
    <property type="entry name" value="RIO1"/>
    <property type="match status" value="1"/>
</dbReference>
<dbReference type="SMART" id="SM00090">
    <property type="entry name" value="RIO"/>
    <property type="match status" value="1"/>
</dbReference>
<evidence type="ECO:0000256" key="9">
    <source>
        <dbReference type="ARBA" id="ARBA00022842"/>
    </source>
</evidence>
<sequence length="783" mass="89732">MVPAGLTQDTRATAGLVLDPQTLRLLFELQKRGVFSRLMGCVSTGKEANVFRAELFDNSLAGNKPDASNVSEIHHPLESWSTEEESNLLTENPAKLRYDGKNHELSIPLSKTVRIRKGKRKILSSTGTSILAALSGTPSRHTQDAVNTLARNDDSLLSSTGPMSQLAVKVFKTSILIFKDRSKYVEGDFRFRMGYQKSRNPRKMVRQWAEKEFRNLRRCYLFGVRCPIVFALRGHVLVMRYLPKVEGMAYETNGKDISYDGSISHEKSENVRTCTLFDSLEEDFNKNLLHHSLNEDVTSFCSTQRVETEGNAPLSDNDYSAPYNLGYRNLNVETGEKSLLSPAPKLKEICVFAIEWHRLYIEVICSMRQLYQQAHLIHGDLSEFNILYYQRHPYIIDVSQAVEPDHPNSMEFLKLDCQNITLFFQSAIRKATRTKDEVGKDSLQFYVHEEIVTLCGVNLTQCSLFSIRELFDFIINPTLPFISSSETLQHDKKFWPEFDREERSFYYQPKHAGRSATPYSSLSQSNGIIAAVEHRNTKRDSVLHHRQTVAYLCRCTAQYLFELAQEAAHASSDYQDHFVRIEEPAASDDSQNWPQESIYPFQGDAVSGTTTEELAENSLSETELEEAIFLNTWIPSHLQQLNDLSVIEKHVDRYNKGETLFYERLLQQNRSQSSKNIKNYQSDYFSDCKDSETTLEDETPDEDDTPSMVETSLKEIPPVDPLTEASVTENIDQAEIKFNGVIPEGVDKKEWKKMVKEMNKERRTNKTPKYTKKKNRKNAHNKK</sequence>